<accession>A0A0C2S607</accession>
<gene>
    <name evidence="1" type="ORF">M378DRAFT_57475</name>
</gene>
<feature type="non-terminal residue" evidence="1">
    <location>
        <position position="1"/>
    </location>
</feature>
<organism evidence="1 2">
    <name type="scientific">Amanita muscaria (strain Koide BX008)</name>
    <dbReference type="NCBI Taxonomy" id="946122"/>
    <lineage>
        <taxon>Eukaryota</taxon>
        <taxon>Fungi</taxon>
        <taxon>Dikarya</taxon>
        <taxon>Basidiomycota</taxon>
        <taxon>Agaricomycotina</taxon>
        <taxon>Agaricomycetes</taxon>
        <taxon>Agaricomycetidae</taxon>
        <taxon>Agaricales</taxon>
        <taxon>Pluteineae</taxon>
        <taxon>Amanitaceae</taxon>
        <taxon>Amanita</taxon>
    </lineage>
</organism>
<feature type="non-terminal residue" evidence="1">
    <location>
        <position position="61"/>
    </location>
</feature>
<dbReference type="STRING" id="946122.A0A0C2S607"/>
<name>A0A0C2S607_AMAMK</name>
<dbReference type="Proteomes" id="UP000054549">
    <property type="component" value="Unassembled WGS sequence"/>
</dbReference>
<dbReference type="AlphaFoldDB" id="A0A0C2S607"/>
<sequence>YTRSMLKCLAGYPLYEPQPLSELSTEYLRNGVNIGDVGFVRRNGTFDFLFNVCPSKNALIN</sequence>
<keyword evidence="2" id="KW-1185">Reference proteome</keyword>
<dbReference type="HOGENOM" id="CLU_185466_0_0_1"/>
<dbReference type="EMBL" id="KN818345">
    <property type="protein sequence ID" value="KIL58180.1"/>
    <property type="molecule type" value="Genomic_DNA"/>
</dbReference>
<proteinExistence type="predicted"/>
<dbReference type="InParanoid" id="A0A0C2S607"/>
<evidence type="ECO:0000313" key="2">
    <source>
        <dbReference type="Proteomes" id="UP000054549"/>
    </source>
</evidence>
<dbReference type="OrthoDB" id="3070764at2759"/>
<reference evidence="1 2" key="1">
    <citation type="submission" date="2014-04" db="EMBL/GenBank/DDBJ databases">
        <title>Evolutionary Origins and Diversification of the Mycorrhizal Mutualists.</title>
        <authorList>
            <consortium name="DOE Joint Genome Institute"/>
            <consortium name="Mycorrhizal Genomics Consortium"/>
            <person name="Kohler A."/>
            <person name="Kuo A."/>
            <person name="Nagy L.G."/>
            <person name="Floudas D."/>
            <person name="Copeland A."/>
            <person name="Barry K.W."/>
            <person name="Cichocki N."/>
            <person name="Veneault-Fourrey C."/>
            <person name="LaButti K."/>
            <person name="Lindquist E.A."/>
            <person name="Lipzen A."/>
            <person name="Lundell T."/>
            <person name="Morin E."/>
            <person name="Murat C."/>
            <person name="Riley R."/>
            <person name="Ohm R."/>
            <person name="Sun H."/>
            <person name="Tunlid A."/>
            <person name="Henrissat B."/>
            <person name="Grigoriev I.V."/>
            <person name="Hibbett D.S."/>
            <person name="Martin F."/>
        </authorList>
    </citation>
    <scope>NUCLEOTIDE SEQUENCE [LARGE SCALE GENOMIC DNA]</scope>
    <source>
        <strain evidence="1 2">Koide BX008</strain>
    </source>
</reference>
<evidence type="ECO:0000313" key="1">
    <source>
        <dbReference type="EMBL" id="KIL58180.1"/>
    </source>
</evidence>
<protein>
    <submittedName>
        <fullName evidence="1">Uncharacterized protein</fullName>
    </submittedName>
</protein>